<dbReference type="GO" id="GO:0016757">
    <property type="term" value="F:glycosyltransferase activity"/>
    <property type="evidence" value="ECO:0007669"/>
    <property type="project" value="UniProtKB-KW"/>
</dbReference>
<dbReference type="Pfam" id="PF00535">
    <property type="entry name" value="Glycos_transf_2"/>
    <property type="match status" value="1"/>
</dbReference>
<dbReference type="AlphaFoldDB" id="A0A7G5FHP7"/>
<evidence type="ECO:0000256" key="3">
    <source>
        <dbReference type="ARBA" id="ARBA00022679"/>
    </source>
</evidence>
<evidence type="ECO:0000259" key="4">
    <source>
        <dbReference type="Pfam" id="PF00535"/>
    </source>
</evidence>
<dbReference type="PANTHER" id="PTHR43685">
    <property type="entry name" value="GLYCOSYLTRANSFERASE"/>
    <property type="match status" value="1"/>
</dbReference>
<dbReference type="InterPro" id="IPR050834">
    <property type="entry name" value="Glycosyltransf_2"/>
</dbReference>
<dbReference type="SUPFAM" id="SSF53448">
    <property type="entry name" value="Nucleotide-diphospho-sugar transferases"/>
    <property type="match status" value="1"/>
</dbReference>
<keyword evidence="3 5" id="KW-0808">Transferase</keyword>
<dbReference type="RefSeq" id="WP_182386951.1">
    <property type="nucleotide sequence ID" value="NZ_CP059833.1"/>
</dbReference>
<keyword evidence="6" id="KW-1185">Reference proteome</keyword>
<dbReference type="EMBL" id="CP059833">
    <property type="protein sequence ID" value="QMV86138.1"/>
    <property type="molecule type" value="Genomic_DNA"/>
</dbReference>
<evidence type="ECO:0000313" key="6">
    <source>
        <dbReference type="Proteomes" id="UP000515570"/>
    </source>
</evidence>
<proteinExistence type="inferred from homology"/>
<feature type="domain" description="Glycosyltransferase 2-like" evidence="4">
    <location>
        <begin position="5"/>
        <end position="144"/>
    </location>
</feature>
<dbReference type="PANTHER" id="PTHR43685:SF5">
    <property type="entry name" value="GLYCOSYLTRANSFERASE EPSE-RELATED"/>
    <property type="match status" value="1"/>
</dbReference>
<dbReference type="Proteomes" id="UP000515570">
    <property type="component" value="Chromosome"/>
</dbReference>
<sequence length="312" mass="34120">MPKLSVILPARNAATTVEQAVSSTLRALPDDAELVVLDDGSTDTTAAAALRAGETSNGRNSRLKVVSRPASGGIAHALNWLIDNTDSEFIARMDADDISAPWRFRTSLPALQRGDDVVFQQVAFFSGKVLRPQPPLGIPSEVFPLYLLLTNPVSHPTMVATRAALSEVGGYRHVPAEDYDLWIRCAVAGLHLQRQPLWGLAYRVHPAQITASDQWRTASWTNPDQATAYAQLASQVVGVPIERLVSAALLPVDKRAAALERAERYLGRAIAATSQPHRMLLQRKLRTKLNWARQFTTPTDADFSKPMTEGMP</sequence>
<comment type="similarity">
    <text evidence="1">Belongs to the glycosyltransferase 2 family.</text>
</comment>
<evidence type="ECO:0000256" key="1">
    <source>
        <dbReference type="ARBA" id="ARBA00006739"/>
    </source>
</evidence>
<protein>
    <submittedName>
        <fullName evidence="5">Glycosyltransferase</fullName>
    </submittedName>
</protein>
<gene>
    <name evidence="5" type="ORF">HW450_05335</name>
</gene>
<dbReference type="InterPro" id="IPR029044">
    <property type="entry name" value="Nucleotide-diphossugar_trans"/>
</dbReference>
<evidence type="ECO:0000313" key="5">
    <source>
        <dbReference type="EMBL" id="QMV86138.1"/>
    </source>
</evidence>
<accession>A0A7G5FHP7</accession>
<name>A0A7G5FHP7_9CORY</name>
<dbReference type="InterPro" id="IPR001173">
    <property type="entry name" value="Glyco_trans_2-like"/>
</dbReference>
<dbReference type="Gene3D" id="3.90.550.10">
    <property type="entry name" value="Spore Coat Polysaccharide Biosynthesis Protein SpsA, Chain A"/>
    <property type="match status" value="1"/>
</dbReference>
<keyword evidence="2" id="KW-0328">Glycosyltransferase</keyword>
<dbReference type="CDD" id="cd00761">
    <property type="entry name" value="Glyco_tranf_GTA_type"/>
    <property type="match status" value="1"/>
</dbReference>
<evidence type="ECO:0000256" key="2">
    <source>
        <dbReference type="ARBA" id="ARBA00022676"/>
    </source>
</evidence>
<reference evidence="5 6" key="1">
    <citation type="submission" date="2020-07" db="EMBL/GenBank/DDBJ databases">
        <title>non toxigenic Corynebacterium sp. nov from a clinical source.</title>
        <authorList>
            <person name="Bernier A.-M."/>
            <person name="Bernard K."/>
        </authorList>
    </citation>
    <scope>NUCLEOTIDE SEQUENCE [LARGE SCALE GENOMIC DNA]</scope>
    <source>
        <strain evidence="6">NML 93-0612</strain>
    </source>
</reference>
<organism evidence="5 6">
    <name type="scientific">Corynebacterium hindlerae</name>
    <dbReference type="NCBI Taxonomy" id="699041"/>
    <lineage>
        <taxon>Bacteria</taxon>
        <taxon>Bacillati</taxon>
        <taxon>Actinomycetota</taxon>
        <taxon>Actinomycetes</taxon>
        <taxon>Mycobacteriales</taxon>
        <taxon>Corynebacteriaceae</taxon>
        <taxon>Corynebacterium</taxon>
    </lineage>
</organism>